<dbReference type="AlphaFoldDB" id="A0A432WMM4"/>
<dbReference type="InterPro" id="IPR032710">
    <property type="entry name" value="NTF2-like_dom_sf"/>
</dbReference>
<organism evidence="2 3">
    <name type="scientific">Aliidiomarina soli</name>
    <dbReference type="NCBI Taxonomy" id="1928574"/>
    <lineage>
        <taxon>Bacteria</taxon>
        <taxon>Pseudomonadati</taxon>
        <taxon>Pseudomonadota</taxon>
        <taxon>Gammaproteobacteria</taxon>
        <taxon>Alteromonadales</taxon>
        <taxon>Idiomarinaceae</taxon>
        <taxon>Aliidiomarina</taxon>
    </lineage>
</organism>
<evidence type="ECO:0000259" key="1">
    <source>
        <dbReference type="Pfam" id="PF12680"/>
    </source>
</evidence>
<reference evidence="2 3" key="1">
    <citation type="journal article" date="2011" name="Front. Microbiol.">
        <title>Genomic signatures of strain selection and enhancement in Bacillus atrophaeus var. globigii, a historical biowarfare simulant.</title>
        <authorList>
            <person name="Gibbons H.S."/>
            <person name="Broomall S.M."/>
            <person name="McNew L.A."/>
            <person name="Daligault H."/>
            <person name="Chapman C."/>
            <person name="Bruce D."/>
            <person name="Karavis M."/>
            <person name="Krepps M."/>
            <person name="McGregor P.A."/>
            <person name="Hong C."/>
            <person name="Park K.H."/>
            <person name="Akmal A."/>
            <person name="Feldman A."/>
            <person name="Lin J.S."/>
            <person name="Chang W.E."/>
            <person name="Higgs B.W."/>
            <person name="Demirev P."/>
            <person name="Lindquist J."/>
            <person name="Liem A."/>
            <person name="Fochler E."/>
            <person name="Read T.D."/>
            <person name="Tapia R."/>
            <person name="Johnson S."/>
            <person name="Bishop-Lilly K.A."/>
            <person name="Detter C."/>
            <person name="Han C."/>
            <person name="Sozhamannan S."/>
            <person name="Rosenzweig C.N."/>
            <person name="Skowronski E.W."/>
        </authorList>
    </citation>
    <scope>NUCLEOTIDE SEQUENCE [LARGE SCALE GENOMIC DNA]</scope>
    <source>
        <strain evidence="2 3">Y4G10-17</strain>
    </source>
</reference>
<protein>
    <submittedName>
        <fullName evidence="2">Nuclear transport factor 2 family protein</fullName>
    </submittedName>
</protein>
<name>A0A432WMM4_9GAMM</name>
<keyword evidence="3" id="KW-1185">Reference proteome</keyword>
<sequence length="146" mass="17139">MKHDELLDQLKEFYAEMEKGKLQSLGDFYHQEVTFEDPVQQVLGLEDLKSYLEHSIENVDYCHFTFDDELVNEKGGFLTWQMRFAHPKIRDGAEIVVPGVTQLKFDDDNGLIREHHDYYDMGALVYEHIPVVGWLTNKVKDRMKTS</sequence>
<dbReference type="RefSeq" id="WP_126798071.1">
    <property type="nucleotide sequence ID" value="NZ_PIPO01000001.1"/>
</dbReference>
<feature type="domain" description="SnoaL-like" evidence="1">
    <location>
        <begin position="11"/>
        <end position="115"/>
    </location>
</feature>
<dbReference type="InterPro" id="IPR037401">
    <property type="entry name" value="SnoaL-like"/>
</dbReference>
<evidence type="ECO:0000313" key="2">
    <source>
        <dbReference type="EMBL" id="RUO35056.1"/>
    </source>
</evidence>
<comment type="caution">
    <text evidence="2">The sequence shown here is derived from an EMBL/GenBank/DDBJ whole genome shotgun (WGS) entry which is preliminary data.</text>
</comment>
<evidence type="ECO:0000313" key="3">
    <source>
        <dbReference type="Proteomes" id="UP000287823"/>
    </source>
</evidence>
<dbReference type="SUPFAM" id="SSF54427">
    <property type="entry name" value="NTF2-like"/>
    <property type="match status" value="1"/>
</dbReference>
<proteinExistence type="predicted"/>
<accession>A0A432WMM4</accession>
<gene>
    <name evidence="2" type="ORF">CWE14_03405</name>
</gene>
<dbReference type="Proteomes" id="UP000287823">
    <property type="component" value="Unassembled WGS sequence"/>
</dbReference>
<dbReference type="Pfam" id="PF12680">
    <property type="entry name" value="SnoaL_2"/>
    <property type="match status" value="1"/>
</dbReference>
<dbReference type="Gene3D" id="3.10.450.50">
    <property type="match status" value="1"/>
</dbReference>
<dbReference type="EMBL" id="PIPO01000001">
    <property type="protein sequence ID" value="RUO35056.1"/>
    <property type="molecule type" value="Genomic_DNA"/>
</dbReference>